<dbReference type="PROSITE" id="PS50109">
    <property type="entry name" value="HIS_KIN"/>
    <property type="match status" value="1"/>
</dbReference>
<evidence type="ECO:0000259" key="21">
    <source>
        <dbReference type="PROSITE" id="PS50109"/>
    </source>
</evidence>
<evidence type="ECO:0000256" key="17">
    <source>
        <dbReference type="ARBA" id="ARBA00024827"/>
    </source>
</evidence>
<dbReference type="EMBL" id="PIUK01000008">
    <property type="protein sequence ID" value="MBY6274958.1"/>
    <property type="molecule type" value="Genomic_DNA"/>
</dbReference>
<keyword evidence="8" id="KW-0597">Phosphoprotein</keyword>
<feature type="transmembrane region" description="Helical" evidence="20">
    <location>
        <begin position="122"/>
        <end position="140"/>
    </location>
</feature>
<evidence type="ECO:0000256" key="4">
    <source>
        <dbReference type="ARBA" id="ARBA00012438"/>
    </source>
</evidence>
<evidence type="ECO:0000256" key="16">
    <source>
        <dbReference type="ARBA" id="ARBA00023014"/>
    </source>
</evidence>
<dbReference type="GO" id="GO:0046872">
    <property type="term" value="F:metal ion binding"/>
    <property type="evidence" value="ECO:0007669"/>
    <property type="project" value="UniProtKB-KW"/>
</dbReference>
<dbReference type="Gene3D" id="3.30.450.40">
    <property type="match status" value="1"/>
</dbReference>
<evidence type="ECO:0000313" key="23">
    <source>
        <dbReference type="Proteomes" id="UP000732377"/>
    </source>
</evidence>
<comment type="cofactor">
    <cofactor evidence="2">
        <name>[4Fe-4S] cluster</name>
        <dbReference type="ChEBI" id="CHEBI:49883"/>
    </cofactor>
</comment>
<feature type="transmembrane region" description="Helical" evidence="20">
    <location>
        <begin position="38"/>
        <end position="58"/>
    </location>
</feature>
<organism evidence="22 23">
    <name type="scientific">Symbiobacterium thermophilum</name>
    <dbReference type="NCBI Taxonomy" id="2734"/>
    <lineage>
        <taxon>Bacteria</taxon>
        <taxon>Bacillati</taxon>
        <taxon>Bacillota</taxon>
        <taxon>Clostridia</taxon>
        <taxon>Eubacteriales</taxon>
        <taxon>Symbiobacteriaceae</taxon>
        <taxon>Symbiobacterium</taxon>
    </lineage>
</organism>
<dbReference type="Pfam" id="PF02518">
    <property type="entry name" value="HATPase_c"/>
    <property type="match status" value="1"/>
</dbReference>
<evidence type="ECO:0000256" key="15">
    <source>
        <dbReference type="ARBA" id="ARBA00023012"/>
    </source>
</evidence>
<keyword evidence="11" id="KW-0547">Nucleotide-binding</keyword>
<evidence type="ECO:0000256" key="14">
    <source>
        <dbReference type="ARBA" id="ARBA00023004"/>
    </source>
</evidence>
<keyword evidence="12" id="KW-0418">Kinase</keyword>
<evidence type="ECO:0000256" key="12">
    <source>
        <dbReference type="ARBA" id="ARBA00022777"/>
    </source>
</evidence>
<dbReference type="GO" id="GO:0000155">
    <property type="term" value="F:phosphorelay sensor kinase activity"/>
    <property type="evidence" value="ECO:0007669"/>
    <property type="project" value="InterPro"/>
</dbReference>
<keyword evidence="7" id="KW-0963">Cytoplasm</keyword>
<evidence type="ECO:0000256" key="19">
    <source>
        <dbReference type="SAM" id="MobiDB-lite"/>
    </source>
</evidence>
<evidence type="ECO:0000256" key="18">
    <source>
        <dbReference type="ARBA" id="ARBA00030800"/>
    </source>
</evidence>
<dbReference type="RefSeq" id="WP_273377652.1">
    <property type="nucleotide sequence ID" value="NZ_PIUK01000008.1"/>
</dbReference>
<dbReference type="Gene3D" id="3.30.565.10">
    <property type="entry name" value="Histidine kinase-like ATPase, C-terminal domain"/>
    <property type="match status" value="1"/>
</dbReference>
<dbReference type="GO" id="GO:0005524">
    <property type="term" value="F:ATP binding"/>
    <property type="evidence" value="ECO:0007669"/>
    <property type="project" value="UniProtKB-KW"/>
</dbReference>
<evidence type="ECO:0000256" key="13">
    <source>
        <dbReference type="ARBA" id="ARBA00022840"/>
    </source>
</evidence>
<keyword evidence="20" id="KW-1133">Transmembrane helix</keyword>
<proteinExistence type="predicted"/>
<dbReference type="SMART" id="SM00065">
    <property type="entry name" value="GAF"/>
    <property type="match status" value="1"/>
</dbReference>
<keyword evidence="15" id="KW-0902">Two-component regulatory system</keyword>
<dbReference type="InterPro" id="IPR050482">
    <property type="entry name" value="Sensor_HK_TwoCompSys"/>
</dbReference>
<dbReference type="GO" id="GO:0005737">
    <property type="term" value="C:cytoplasm"/>
    <property type="evidence" value="ECO:0007669"/>
    <property type="project" value="UniProtKB-SubCell"/>
</dbReference>
<comment type="catalytic activity">
    <reaction evidence="1">
        <text>ATP + protein L-histidine = ADP + protein N-phospho-L-histidine.</text>
        <dbReference type="EC" id="2.7.13.3"/>
    </reaction>
</comment>
<dbReference type="PRINTS" id="PR00344">
    <property type="entry name" value="BCTRLSENSOR"/>
</dbReference>
<dbReference type="Proteomes" id="UP000732377">
    <property type="component" value="Unassembled WGS sequence"/>
</dbReference>
<keyword evidence="6" id="KW-0004">4Fe-4S</keyword>
<evidence type="ECO:0000256" key="8">
    <source>
        <dbReference type="ARBA" id="ARBA00022553"/>
    </source>
</evidence>
<keyword evidence="20" id="KW-0472">Membrane</keyword>
<keyword evidence="10" id="KW-0479">Metal-binding</keyword>
<comment type="subcellular location">
    <subcellularLocation>
        <location evidence="3">Cytoplasm</location>
    </subcellularLocation>
</comment>
<dbReference type="GO" id="GO:0051539">
    <property type="term" value="F:4 iron, 4 sulfur cluster binding"/>
    <property type="evidence" value="ECO:0007669"/>
    <property type="project" value="UniProtKB-KW"/>
</dbReference>
<dbReference type="InterPro" id="IPR011712">
    <property type="entry name" value="Sig_transdc_His_kin_sub3_dim/P"/>
</dbReference>
<keyword evidence="16" id="KW-0411">Iron-sulfur</keyword>
<name>A0A953LF70_SYMTR</name>
<feature type="transmembrane region" description="Helical" evidence="20">
    <location>
        <begin position="64"/>
        <end position="83"/>
    </location>
</feature>
<comment type="caution">
    <text evidence="22">The sequence shown here is derived from an EMBL/GenBank/DDBJ whole genome shotgun (WGS) entry which is preliminary data.</text>
</comment>
<dbReference type="CDD" id="cd16917">
    <property type="entry name" value="HATPase_UhpB-NarQ-NarX-like"/>
    <property type="match status" value="1"/>
</dbReference>
<feature type="transmembrane region" description="Helical" evidence="20">
    <location>
        <begin position="6"/>
        <end position="26"/>
    </location>
</feature>
<evidence type="ECO:0000256" key="5">
    <source>
        <dbReference type="ARBA" id="ARBA00017322"/>
    </source>
</evidence>
<accession>A0A953LF70</accession>
<evidence type="ECO:0000256" key="9">
    <source>
        <dbReference type="ARBA" id="ARBA00022679"/>
    </source>
</evidence>
<feature type="region of interest" description="Disordered" evidence="19">
    <location>
        <begin position="588"/>
        <end position="612"/>
    </location>
</feature>
<keyword evidence="13" id="KW-0067">ATP-binding</keyword>
<evidence type="ECO:0000256" key="11">
    <source>
        <dbReference type="ARBA" id="ARBA00022741"/>
    </source>
</evidence>
<evidence type="ECO:0000256" key="2">
    <source>
        <dbReference type="ARBA" id="ARBA00001966"/>
    </source>
</evidence>
<keyword evidence="20" id="KW-0812">Transmembrane</keyword>
<keyword evidence="9" id="KW-0808">Transferase</keyword>
<dbReference type="Gene3D" id="1.20.5.1930">
    <property type="match status" value="1"/>
</dbReference>
<dbReference type="Pfam" id="PF13185">
    <property type="entry name" value="GAF_2"/>
    <property type="match status" value="1"/>
</dbReference>
<dbReference type="AlphaFoldDB" id="A0A953LF70"/>
<dbReference type="SUPFAM" id="SSF55781">
    <property type="entry name" value="GAF domain-like"/>
    <property type="match status" value="1"/>
</dbReference>
<dbReference type="InterPro" id="IPR003594">
    <property type="entry name" value="HATPase_dom"/>
</dbReference>
<evidence type="ECO:0000256" key="20">
    <source>
        <dbReference type="SAM" id="Phobius"/>
    </source>
</evidence>
<dbReference type="GO" id="GO:0046983">
    <property type="term" value="F:protein dimerization activity"/>
    <property type="evidence" value="ECO:0007669"/>
    <property type="project" value="InterPro"/>
</dbReference>
<comment type="function">
    <text evidence="17">Member of the two-component regulatory system NreB/NreC involved in the control of dissimilatory nitrate/nitrite reduction in response to oxygen. NreB functions as a direct oxygen sensor histidine kinase which is autophosphorylated, in the absence of oxygen, probably at the conserved histidine residue, and transfers its phosphate group probably to a conserved aspartate residue of NreC. NreB/NreC activates the expression of the nitrate (narGHJI) and nitrite (nir) reductase operons, as well as the putative nitrate transporter gene narT.</text>
</comment>
<evidence type="ECO:0000256" key="7">
    <source>
        <dbReference type="ARBA" id="ARBA00022490"/>
    </source>
</evidence>
<dbReference type="SMART" id="SM00387">
    <property type="entry name" value="HATPase_c"/>
    <property type="match status" value="1"/>
</dbReference>
<evidence type="ECO:0000256" key="1">
    <source>
        <dbReference type="ARBA" id="ARBA00000085"/>
    </source>
</evidence>
<dbReference type="InterPro" id="IPR036890">
    <property type="entry name" value="HATPase_C_sf"/>
</dbReference>
<feature type="transmembrane region" description="Helical" evidence="20">
    <location>
        <begin position="152"/>
        <end position="173"/>
    </location>
</feature>
<dbReference type="InterPro" id="IPR003018">
    <property type="entry name" value="GAF"/>
</dbReference>
<dbReference type="GO" id="GO:0016020">
    <property type="term" value="C:membrane"/>
    <property type="evidence" value="ECO:0007669"/>
    <property type="project" value="InterPro"/>
</dbReference>
<evidence type="ECO:0000256" key="3">
    <source>
        <dbReference type="ARBA" id="ARBA00004496"/>
    </source>
</evidence>
<feature type="compositionally biased region" description="Basic and acidic residues" evidence="19">
    <location>
        <begin position="592"/>
        <end position="604"/>
    </location>
</feature>
<protein>
    <recommendedName>
        <fullName evidence="5">Oxygen sensor histidine kinase NreB</fullName>
        <ecNumber evidence="4">2.7.13.3</ecNumber>
    </recommendedName>
    <alternativeName>
        <fullName evidence="18">Nitrogen regulation protein B</fullName>
    </alternativeName>
</protein>
<feature type="transmembrane region" description="Helical" evidence="20">
    <location>
        <begin position="95"/>
        <end position="116"/>
    </location>
</feature>
<dbReference type="InterPro" id="IPR005467">
    <property type="entry name" value="His_kinase_dom"/>
</dbReference>
<keyword evidence="14" id="KW-0408">Iron</keyword>
<dbReference type="InterPro" id="IPR004358">
    <property type="entry name" value="Sig_transdc_His_kin-like_C"/>
</dbReference>
<dbReference type="SUPFAM" id="SSF55874">
    <property type="entry name" value="ATPase domain of HSP90 chaperone/DNA topoisomerase II/histidine kinase"/>
    <property type="match status" value="1"/>
</dbReference>
<gene>
    <name evidence="22" type="ORF">CWE10_01870</name>
</gene>
<sequence length="612" mass="66805">MPVGEALVLPAVALGVGFHLAVSWALLWRYYQAQERSLLIWGLGWLVLTIHVLGMFLTEMGVPGASLLRDIAFAAAALAFLGGQAERSGRRADGLRRMALVCMLGLSAAFVLGVVLSDPVGVTATGVVVIALGACAWLAYPTAAEGRSLPQWLLFSGFCTGALRAAVAALPMPTLNLEIVTHALFSLLFSASVTWQSWEHERAVRLFSRTLERLNRPLGLQAALDEALRLVAEMLNVKEGWILLRTEGRGGAEGAWTIGAAYGFPEWAQAGVQAQHFPIDRCLCLRHLTGPTLVTQVRDLACVRATAEVGHPSGRHITIPLGQGGKVAGIMVLMIPPSRYLSPSDREILTALGEQIGLAIDRARLYDQLAEKERLRGRLLARLITAQEDERRRIARELHDEIGQALTALVVTLDFLVRHPLSEEMLRQRLVAVKEMAETGLTEVRRVIHEMRPTALDDLGLEAAIRWLVRRYEDAGLKIDVQIEGLEERLPDYIEITVFRLIQEACTNTVKHAAASHIRIALRHRGNWLTVEVTDDGKGFDIKRRGEGVGLTGIRERVSLAGGKLTIESGPDSGTRVYAELPVEGAMQRGDTGADLRRPHDGARGRAHGAAI</sequence>
<reference evidence="22" key="1">
    <citation type="submission" date="2017-11" db="EMBL/GenBank/DDBJ databases">
        <title>Three new genomes from thermophilic consortium.</title>
        <authorList>
            <person name="Quaggio R."/>
            <person name="Amgarten D."/>
            <person name="Setubal J.C."/>
        </authorList>
    </citation>
    <scope>NUCLEOTIDE SEQUENCE</scope>
    <source>
        <strain evidence="22">ZCTH01-B2</strain>
    </source>
</reference>
<evidence type="ECO:0000313" key="22">
    <source>
        <dbReference type="EMBL" id="MBY6274958.1"/>
    </source>
</evidence>
<evidence type="ECO:0000256" key="6">
    <source>
        <dbReference type="ARBA" id="ARBA00022485"/>
    </source>
</evidence>
<dbReference type="PANTHER" id="PTHR24421:SF10">
    <property type="entry name" value="NITRATE_NITRITE SENSOR PROTEIN NARQ"/>
    <property type="match status" value="1"/>
</dbReference>
<dbReference type="InterPro" id="IPR029016">
    <property type="entry name" value="GAF-like_dom_sf"/>
</dbReference>
<dbReference type="PANTHER" id="PTHR24421">
    <property type="entry name" value="NITRATE/NITRITE SENSOR PROTEIN NARX-RELATED"/>
    <property type="match status" value="1"/>
</dbReference>
<dbReference type="EC" id="2.7.13.3" evidence="4"/>
<dbReference type="Pfam" id="PF07730">
    <property type="entry name" value="HisKA_3"/>
    <property type="match status" value="1"/>
</dbReference>
<feature type="domain" description="Histidine kinase" evidence="21">
    <location>
        <begin position="397"/>
        <end position="585"/>
    </location>
</feature>
<evidence type="ECO:0000256" key="10">
    <source>
        <dbReference type="ARBA" id="ARBA00022723"/>
    </source>
</evidence>